<reference evidence="2" key="1">
    <citation type="submission" date="2021-06" db="EMBL/GenBank/DDBJ databases">
        <title>Parelaphostrongylus tenuis whole genome reference sequence.</title>
        <authorList>
            <person name="Garwood T.J."/>
            <person name="Larsen P.A."/>
            <person name="Fountain-Jones N.M."/>
            <person name="Garbe J.R."/>
            <person name="Macchietto M.G."/>
            <person name="Kania S.A."/>
            <person name="Gerhold R.W."/>
            <person name="Richards J.E."/>
            <person name="Wolf T.M."/>
        </authorList>
    </citation>
    <scope>NUCLEOTIDE SEQUENCE</scope>
    <source>
        <strain evidence="2">MNPRO001-30</strain>
        <tissue evidence="2">Meninges</tissue>
    </source>
</reference>
<protein>
    <submittedName>
        <fullName evidence="2">Uncharacterized protein</fullName>
    </submittedName>
</protein>
<accession>A0AAD5MB04</accession>
<proteinExistence type="predicted"/>
<comment type="caution">
    <text evidence="2">The sequence shown here is derived from an EMBL/GenBank/DDBJ whole genome shotgun (WGS) entry which is preliminary data.</text>
</comment>
<evidence type="ECO:0000313" key="2">
    <source>
        <dbReference type="EMBL" id="KAJ1355260.1"/>
    </source>
</evidence>
<keyword evidence="3" id="KW-1185">Reference proteome</keyword>
<dbReference type="Proteomes" id="UP001196413">
    <property type="component" value="Unassembled WGS sequence"/>
</dbReference>
<dbReference type="AlphaFoldDB" id="A0AAD5MB04"/>
<evidence type="ECO:0000256" key="1">
    <source>
        <dbReference type="SAM" id="MobiDB-lite"/>
    </source>
</evidence>
<dbReference type="EMBL" id="JAHQIW010002404">
    <property type="protein sequence ID" value="KAJ1355260.1"/>
    <property type="molecule type" value="Genomic_DNA"/>
</dbReference>
<feature type="region of interest" description="Disordered" evidence="1">
    <location>
        <begin position="1"/>
        <end position="25"/>
    </location>
</feature>
<organism evidence="2 3">
    <name type="scientific">Parelaphostrongylus tenuis</name>
    <name type="common">Meningeal worm</name>
    <dbReference type="NCBI Taxonomy" id="148309"/>
    <lineage>
        <taxon>Eukaryota</taxon>
        <taxon>Metazoa</taxon>
        <taxon>Ecdysozoa</taxon>
        <taxon>Nematoda</taxon>
        <taxon>Chromadorea</taxon>
        <taxon>Rhabditida</taxon>
        <taxon>Rhabditina</taxon>
        <taxon>Rhabditomorpha</taxon>
        <taxon>Strongyloidea</taxon>
        <taxon>Metastrongylidae</taxon>
        <taxon>Parelaphostrongylus</taxon>
    </lineage>
</organism>
<sequence>MYGRLSQFRHQKKGDDSQLAVKPPHKKLEELHGSWMRELINGESSEIRTVYVKTHRARKYLDIKNDQKTPVSKGRNRVRIMEKVPEMSCKRCLHTLPPFSSQACVEDEILHDRHIERQVLKKGQQKFAVARTIGHSHFPGSAMIWAGICSTGKTPMVFINRNVKINTASYSSNFYGGNRALDFSTFWRRWIHA</sequence>
<dbReference type="PANTHER" id="PTHR46068">
    <property type="entry name" value="PROTEIN CBG27172"/>
    <property type="match status" value="1"/>
</dbReference>
<name>A0AAD5MB04_PARTN</name>
<gene>
    <name evidence="2" type="ORF">KIN20_012592</name>
</gene>
<evidence type="ECO:0000313" key="3">
    <source>
        <dbReference type="Proteomes" id="UP001196413"/>
    </source>
</evidence>
<dbReference type="PANTHER" id="PTHR46068:SF1">
    <property type="entry name" value="TRANSPOSASE IS30-LIKE HTH DOMAIN-CONTAINING PROTEIN"/>
    <property type="match status" value="1"/>
</dbReference>